<dbReference type="EMBL" id="LAZR01063039">
    <property type="protein sequence ID" value="KKK60296.1"/>
    <property type="molecule type" value="Genomic_DNA"/>
</dbReference>
<accession>A0A0F8ZK15</accession>
<comment type="caution">
    <text evidence="1">The sequence shown here is derived from an EMBL/GenBank/DDBJ whole genome shotgun (WGS) entry which is preliminary data.</text>
</comment>
<protein>
    <submittedName>
        <fullName evidence="1">Uncharacterized protein</fullName>
    </submittedName>
</protein>
<proteinExistence type="predicted"/>
<name>A0A0F8ZK15_9ZZZZ</name>
<sequence>MIDTFNNLEKEILEYCYSTILYLGDYYHNFTIEELLEDRRFEGILENEIQYWIEQLISVNHITVRTFLDKWDFQISLEGLLFLEKFYMKENQEFISFTIDVLDFLKKVENKIIKLDPEEGAQVGSFPIPEFLNILECIEEVEQKKLEFVIHEISGRTFHKGGSFVYSNSFGFGGKKLIFFRTLLLTSKGRKFLSYHQKLKNLFNSLNDEFAKEVILDEYNEVENLRKREKWKDAIIKIGTILEYLITNYIESEINQVLGNLDNAKKSILDGFEAQFHLSPGFIEDIFDASPNAYLEMHLEGKFR</sequence>
<reference evidence="1" key="1">
    <citation type="journal article" date="2015" name="Nature">
        <title>Complex archaea that bridge the gap between prokaryotes and eukaryotes.</title>
        <authorList>
            <person name="Spang A."/>
            <person name="Saw J.H."/>
            <person name="Jorgensen S.L."/>
            <person name="Zaremba-Niedzwiedzka K."/>
            <person name="Martijn J."/>
            <person name="Lind A.E."/>
            <person name="van Eijk R."/>
            <person name="Schleper C."/>
            <person name="Guy L."/>
            <person name="Ettema T.J."/>
        </authorList>
    </citation>
    <scope>NUCLEOTIDE SEQUENCE</scope>
</reference>
<feature type="non-terminal residue" evidence="1">
    <location>
        <position position="304"/>
    </location>
</feature>
<organism evidence="1">
    <name type="scientific">marine sediment metagenome</name>
    <dbReference type="NCBI Taxonomy" id="412755"/>
    <lineage>
        <taxon>unclassified sequences</taxon>
        <taxon>metagenomes</taxon>
        <taxon>ecological metagenomes</taxon>
    </lineage>
</organism>
<evidence type="ECO:0000313" key="1">
    <source>
        <dbReference type="EMBL" id="KKK60296.1"/>
    </source>
</evidence>
<dbReference type="AlphaFoldDB" id="A0A0F8ZK15"/>
<gene>
    <name evidence="1" type="ORF">LCGC14_3025790</name>
</gene>